<name>A0A8S5MW28_9CAUD</name>
<feature type="compositionally biased region" description="Basic and acidic residues" evidence="1">
    <location>
        <begin position="58"/>
        <end position="75"/>
    </location>
</feature>
<evidence type="ECO:0000256" key="1">
    <source>
        <dbReference type="SAM" id="MobiDB-lite"/>
    </source>
</evidence>
<sequence length="75" mass="7918">MNIYSSIYPELLLVLPSGAVQFTEGSATVTDEQLAGEVRELAARAEDLGLIAPEAEAGDEKPGKKSGKKADEELV</sequence>
<feature type="region of interest" description="Disordered" evidence="1">
    <location>
        <begin position="50"/>
        <end position="75"/>
    </location>
</feature>
<evidence type="ECO:0000313" key="2">
    <source>
        <dbReference type="EMBL" id="DAD86545.1"/>
    </source>
</evidence>
<dbReference type="EMBL" id="BK015001">
    <property type="protein sequence ID" value="DAD86545.1"/>
    <property type="molecule type" value="Genomic_DNA"/>
</dbReference>
<proteinExistence type="predicted"/>
<organism evidence="2">
    <name type="scientific">Siphoviridae sp. ctu1h4</name>
    <dbReference type="NCBI Taxonomy" id="2826499"/>
    <lineage>
        <taxon>Viruses</taxon>
        <taxon>Duplodnaviria</taxon>
        <taxon>Heunggongvirae</taxon>
        <taxon>Uroviricota</taxon>
        <taxon>Caudoviricetes</taxon>
    </lineage>
</organism>
<accession>A0A8S5MW28</accession>
<reference evidence="2" key="1">
    <citation type="journal article" date="2021" name="Proc. Natl. Acad. Sci. U.S.A.">
        <title>A Catalog of Tens of Thousands of Viruses from Human Metagenomes Reveals Hidden Associations with Chronic Diseases.</title>
        <authorList>
            <person name="Tisza M.J."/>
            <person name="Buck C.B."/>
        </authorList>
    </citation>
    <scope>NUCLEOTIDE SEQUENCE</scope>
    <source>
        <strain evidence="2">Ctu1h4</strain>
    </source>
</reference>
<protein>
    <submittedName>
        <fullName evidence="2">Uncharacterized protein</fullName>
    </submittedName>
</protein>